<protein>
    <submittedName>
        <fullName evidence="1">Uncharacterized protein</fullName>
    </submittedName>
</protein>
<dbReference type="RefSeq" id="WP_096353073.1">
    <property type="nucleotide sequence ID" value="NZ_AP017313.1"/>
</dbReference>
<dbReference type="Pfam" id="PF13469">
    <property type="entry name" value="Sulfotransfer_3"/>
    <property type="match status" value="1"/>
</dbReference>
<dbReference type="InterPro" id="IPR027417">
    <property type="entry name" value="P-loop_NTPase"/>
</dbReference>
<organism evidence="1 2">
    <name type="scientific">Mucilaginibacter gotjawali</name>
    <dbReference type="NCBI Taxonomy" id="1550579"/>
    <lineage>
        <taxon>Bacteria</taxon>
        <taxon>Pseudomonadati</taxon>
        <taxon>Bacteroidota</taxon>
        <taxon>Sphingobacteriia</taxon>
        <taxon>Sphingobacteriales</taxon>
        <taxon>Sphingobacteriaceae</taxon>
        <taxon>Mucilaginibacter</taxon>
    </lineage>
</organism>
<dbReference type="OrthoDB" id="5380394at2"/>
<keyword evidence="2" id="KW-1185">Reference proteome</keyword>
<evidence type="ECO:0000313" key="1">
    <source>
        <dbReference type="EMBL" id="BAU54947.1"/>
    </source>
</evidence>
<proteinExistence type="predicted"/>
<dbReference type="Gene3D" id="3.40.50.300">
    <property type="entry name" value="P-loop containing nucleotide triphosphate hydrolases"/>
    <property type="match status" value="1"/>
</dbReference>
<dbReference type="SUPFAM" id="SSF52540">
    <property type="entry name" value="P-loop containing nucleoside triphosphate hydrolases"/>
    <property type="match status" value="1"/>
</dbReference>
<dbReference type="EMBL" id="AP017313">
    <property type="protein sequence ID" value="BAU54947.1"/>
    <property type="molecule type" value="Genomic_DNA"/>
</dbReference>
<dbReference type="KEGG" id="mgot:MgSA37_03127"/>
<accession>A0A0X8X4G4</accession>
<name>A0A0X8X4G4_9SPHI</name>
<sequence length="324" mass="37739">MENIALEWWIPYKLIGQENQLLCYWLNTYGQAFTEPFFEETILKCRVKDRKQIAHPAVSDPEMMMEWAKNLKYIQPSAVIFHISRCGSTLVSQMLATSDENIVLAEVPVFDDILRLSFKEPAVDDATIGNLLIAALKFHERGAYTGSLNEKQEKRVFIKTDSWHLFYYKQLRQLFPSVPFILMYRTPDEVFRSHRKQPGMQSVKGLIEPEIFGINALNMEDMSPDIYLASVLENYLSRYNEIVAKDKLCLLVNYNEGPMAILQKIAAFSKIQISKKDWQYMHDRSLYHSKKPNEPFNEEQVKNTPSCLAKAMELYRKLEGKRLC</sequence>
<reference evidence="1 2" key="1">
    <citation type="submission" date="2015-12" db="EMBL/GenBank/DDBJ databases">
        <title>Genome sequence of Mucilaginibacter gotjawali.</title>
        <authorList>
            <person name="Lee J.S."/>
            <person name="Lee K.C."/>
            <person name="Kim K.K."/>
            <person name="Lee B.W."/>
        </authorList>
    </citation>
    <scope>NUCLEOTIDE SEQUENCE [LARGE SCALE GENOMIC DNA]</scope>
    <source>
        <strain evidence="1 2">SA3-7</strain>
    </source>
</reference>
<dbReference type="Proteomes" id="UP000218263">
    <property type="component" value="Chromosome"/>
</dbReference>
<evidence type="ECO:0000313" key="2">
    <source>
        <dbReference type="Proteomes" id="UP000218263"/>
    </source>
</evidence>
<dbReference type="AlphaFoldDB" id="A0A0X8X4G4"/>
<gene>
    <name evidence="1" type="ORF">MgSA37_03127</name>
</gene>